<sequence>MPSCLTIFVGPESILVPLIEKDGMLDSLHNAKLYPGMHGHENRLGIFRDKDDIPTNSVLVSLARELGHQANDELDSTVDKEDVASTLRQRRWSLKIIFTFSLFGFITAGSLFVAIYQMFRPSSSTLLSPDSFFPTFPNVRMKFVEGEDNDFMRFDEVGDAAWNDMIPNGAGYVRVDNPRQYDMESSVPYGKGTEDAEVYQASVVHQLHCLGTLRLVLAAYARHERLENYYDSDAHMRHCLNILRQGIICASDTTLAFSKPTGKTKDGLFTAKFNNIGTVHTCRSWDAVQEFLVEHRAMDWNGTVGTT</sequence>
<accession>M2UB47</accession>
<comment type="pathway">
    <text evidence="1">Mycotoxin biosynthesis.</text>
</comment>
<dbReference type="HOGENOM" id="CLU_042941_4_2_1"/>
<protein>
    <recommendedName>
        <fullName evidence="7">Oxidase ustYa</fullName>
    </recommendedName>
</protein>
<organism evidence="5 6">
    <name type="scientific">Cochliobolus heterostrophus (strain C5 / ATCC 48332 / race O)</name>
    <name type="common">Southern corn leaf blight fungus</name>
    <name type="synonym">Bipolaris maydis</name>
    <dbReference type="NCBI Taxonomy" id="701091"/>
    <lineage>
        <taxon>Eukaryota</taxon>
        <taxon>Fungi</taxon>
        <taxon>Dikarya</taxon>
        <taxon>Ascomycota</taxon>
        <taxon>Pezizomycotina</taxon>
        <taxon>Dothideomycetes</taxon>
        <taxon>Pleosporomycetidae</taxon>
        <taxon>Pleosporales</taxon>
        <taxon>Pleosporineae</taxon>
        <taxon>Pleosporaceae</taxon>
        <taxon>Bipolaris</taxon>
    </lineage>
</organism>
<proteinExistence type="inferred from homology"/>
<dbReference type="EMBL" id="KB445591">
    <property type="protein sequence ID" value="EMD85223.1"/>
    <property type="molecule type" value="Genomic_DNA"/>
</dbReference>
<evidence type="ECO:0000313" key="5">
    <source>
        <dbReference type="EMBL" id="EMD85223.1"/>
    </source>
</evidence>
<evidence type="ECO:0000256" key="4">
    <source>
        <dbReference type="SAM" id="Phobius"/>
    </source>
</evidence>
<dbReference type="Pfam" id="PF11807">
    <property type="entry name" value="UstYa"/>
    <property type="match status" value="1"/>
</dbReference>
<dbReference type="GO" id="GO:0043386">
    <property type="term" value="P:mycotoxin biosynthetic process"/>
    <property type="evidence" value="ECO:0007669"/>
    <property type="project" value="InterPro"/>
</dbReference>
<evidence type="ECO:0000256" key="2">
    <source>
        <dbReference type="ARBA" id="ARBA00023002"/>
    </source>
</evidence>
<dbReference type="STRING" id="701091.M2UB47"/>
<dbReference type="PANTHER" id="PTHR33365:SF11">
    <property type="entry name" value="TAT PATHWAY SIGNAL SEQUENCE"/>
    <property type="match status" value="1"/>
</dbReference>
<keyword evidence="4" id="KW-0812">Transmembrane</keyword>
<reference evidence="5 6" key="1">
    <citation type="journal article" date="2012" name="PLoS Pathog.">
        <title>Diverse lifestyles and strategies of plant pathogenesis encoded in the genomes of eighteen Dothideomycetes fungi.</title>
        <authorList>
            <person name="Ohm R.A."/>
            <person name="Feau N."/>
            <person name="Henrissat B."/>
            <person name="Schoch C.L."/>
            <person name="Horwitz B.A."/>
            <person name="Barry K.W."/>
            <person name="Condon B.J."/>
            <person name="Copeland A.C."/>
            <person name="Dhillon B."/>
            <person name="Glaser F."/>
            <person name="Hesse C.N."/>
            <person name="Kosti I."/>
            <person name="LaButti K."/>
            <person name="Lindquist E.A."/>
            <person name="Lucas S."/>
            <person name="Salamov A.A."/>
            <person name="Bradshaw R.E."/>
            <person name="Ciuffetti L."/>
            <person name="Hamelin R.C."/>
            <person name="Kema G.H.J."/>
            <person name="Lawrence C."/>
            <person name="Scott J.A."/>
            <person name="Spatafora J.W."/>
            <person name="Turgeon B.G."/>
            <person name="de Wit P.J.G.M."/>
            <person name="Zhong S."/>
            <person name="Goodwin S.B."/>
            <person name="Grigoriev I.V."/>
        </authorList>
    </citation>
    <scope>NUCLEOTIDE SEQUENCE [LARGE SCALE GENOMIC DNA]</scope>
    <source>
        <strain evidence="6">C5 / ATCC 48332 / race O</strain>
    </source>
</reference>
<keyword evidence="4" id="KW-0472">Membrane</keyword>
<dbReference type="InterPro" id="IPR021765">
    <property type="entry name" value="UstYa-like"/>
</dbReference>
<dbReference type="AlphaFoldDB" id="M2UB47"/>
<feature type="transmembrane region" description="Helical" evidence="4">
    <location>
        <begin position="96"/>
        <end position="119"/>
    </location>
</feature>
<dbReference type="Proteomes" id="UP000016936">
    <property type="component" value="Unassembled WGS sequence"/>
</dbReference>
<dbReference type="PANTHER" id="PTHR33365">
    <property type="entry name" value="YALI0B05434P"/>
    <property type="match status" value="1"/>
</dbReference>
<evidence type="ECO:0000256" key="3">
    <source>
        <dbReference type="ARBA" id="ARBA00035112"/>
    </source>
</evidence>
<name>M2UB47_COCH5</name>
<evidence type="ECO:0000256" key="1">
    <source>
        <dbReference type="ARBA" id="ARBA00004685"/>
    </source>
</evidence>
<dbReference type="GO" id="GO:0016491">
    <property type="term" value="F:oxidoreductase activity"/>
    <property type="evidence" value="ECO:0007669"/>
    <property type="project" value="UniProtKB-KW"/>
</dbReference>
<gene>
    <name evidence="5" type="ORF">COCHEDRAFT_1229060</name>
</gene>
<keyword evidence="2" id="KW-0560">Oxidoreductase</keyword>
<evidence type="ECO:0000313" key="6">
    <source>
        <dbReference type="Proteomes" id="UP000016936"/>
    </source>
</evidence>
<comment type="similarity">
    <text evidence="3">Belongs to the ustYa family.</text>
</comment>
<reference evidence="6" key="2">
    <citation type="journal article" date="2013" name="PLoS Genet.">
        <title>Comparative genome structure, secondary metabolite, and effector coding capacity across Cochliobolus pathogens.</title>
        <authorList>
            <person name="Condon B.J."/>
            <person name="Leng Y."/>
            <person name="Wu D."/>
            <person name="Bushley K.E."/>
            <person name="Ohm R.A."/>
            <person name="Otillar R."/>
            <person name="Martin J."/>
            <person name="Schackwitz W."/>
            <person name="Grimwood J."/>
            <person name="MohdZainudin N."/>
            <person name="Xue C."/>
            <person name="Wang R."/>
            <person name="Manning V.A."/>
            <person name="Dhillon B."/>
            <person name="Tu Z.J."/>
            <person name="Steffenson B.J."/>
            <person name="Salamov A."/>
            <person name="Sun H."/>
            <person name="Lowry S."/>
            <person name="LaButti K."/>
            <person name="Han J."/>
            <person name="Copeland A."/>
            <person name="Lindquist E."/>
            <person name="Barry K."/>
            <person name="Schmutz J."/>
            <person name="Baker S.E."/>
            <person name="Ciuffetti L.M."/>
            <person name="Grigoriev I.V."/>
            <person name="Zhong S."/>
            <person name="Turgeon B.G."/>
        </authorList>
    </citation>
    <scope>NUCLEOTIDE SEQUENCE [LARGE SCALE GENOMIC DNA]</scope>
    <source>
        <strain evidence="6">C5 / ATCC 48332 / race O</strain>
    </source>
</reference>
<evidence type="ECO:0008006" key="7">
    <source>
        <dbReference type="Google" id="ProtNLM"/>
    </source>
</evidence>
<dbReference type="OMA" id="ITEPHSH"/>
<keyword evidence="6" id="KW-1185">Reference proteome</keyword>
<dbReference type="eggNOG" id="ENOG502RCP4">
    <property type="taxonomic scope" value="Eukaryota"/>
</dbReference>
<keyword evidence="4" id="KW-1133">Transmembrane helix</keyword>